<protein>
    <recommendedName>
        <fullName evidence="14">TonB-dependent receptor</fullName>
    </recommendedName>
</protein>
<feature type="domain" description="TonB-dependent receptor plug" evidence="11">
    <location>
        <begin position="53"/>
        <end position="147"/>
    </location>
</feature>
<comment type="subcellular location">
    <subcellularLocation>
        <location evidence="1 8">Cell outer membrane</location>
        <topology evidence="1 8">Multi-pass membrane protein</topology>
    </subcellularLocation>
</comment>
<dbReference type="InterPro" id="IPR012910">
    <property type="entry name" value="Plug_dom"/>
</dbReference>
<evidence type="ECO:0000256" key="3">
    <source>
        <dbReference type="ARBA" id="ARBA00022452"/>
    </source>
</evidence>
<evidence type="ECO:0000256" key="5">
    <source>
        <dbReference type="ARBA" id="ARBA00023077"/>
    </source>
</evidence>
<dbReference type="PROSITE" id="PS52016">
    <property type="entry name" value="TONB_DEPENDENT_REC_3"/>
    <property type="match status" value="1"/>
</dbReference>
<organism evidence="12 13">
    <name type="scientific">Gallibacterium genomosp. 3</name>
    <dbReference type="NCBI Taxonomy" id="505345"/>
    <lineage>
        <taxon>Bacteria</taxon>
        <taxon>Pseudomonadati</taxon>
        <taxon>Pseudomonadota</taxon>
        <taxon>Gammaproteobacteria</taxon>
        <taxon>Pasteurellales</taxon>
        <taxon>Pasteurellaceae</taxon>
        <taxon>Gallibacterium</taxon>
    </lineage>
</organism>
<name>A0A1A7PP26_9PAST</name>
<gene>
    <name evidence="12" type="ORF">QV06_09915</name>
</gene>
<keyword evidence="4 8" id="KW-0812">Transmembrane</keyword>
<evidence type="ECO:0000256" key="1">
    <source>
        <dbReference type="ARBA" id="ARBA00004571"/>
    </source>
</evidence>
<comment type="similarity">
    <text evidence="8 9">Belongs to the TonB-dependent receptor family.</text>
</comment>
<feature type="domain" description="TonB-dependent receptor-like beta-barrel" evidence="10">
    <location>
        <begin position="266"/>
        <end position="760"/>
    </location>
</feature>
<evidence type="ECO:0000259" key="10">
    <source>
        <dbReference type="Pfam" id="PF00593"/>
    </source>
</evidence>
<dbReference type="Gene3D" id="2.170.130.10">
    <property type="entry name" value="TonB-dependent receptor, plug domain"/>
    <property type="match status" value="1"/>
</dbReference>
<evidence type="ECO:0008006" key="14">
    <source>
        <dbReference type="Google" id="ProtNLM"/>
    </source>
</evidence>
<sequence length="791" mass="89368">MICLINKQYKNKVFLLILFFTNITFAMELEEISVVGNIQNESTLLSTSINKTLDGFKLQQWQANTLGSTVDKLPGIHSSHFGPNSGTPVIRSLQGSRVQVLNNNLSMSDLAGISGNLPLPIQPNLVQSIEVKKAGASILYGGRAIGGSVNIYDGRIPREPIDKPITGKAEIKTGYNSGNSQFITLNGGKGRVAWHIDSSNYFTPYYRIPGNAKFRGCTDPNIIYTSGEFAGTDSTLANLCQVRASTVSVQNPAYYPYIKANYDPTNSEDSYYTYTREYFDANFNLIRNQKNPDYIPNSSPYITKTMPIENRTPNSKGKIPNSHLKRQQFAAGVSYFLQNGYIGLGFKHFNTYYGVPGFASLSTRTGIDNAFSPINIKANEDKFTLDTGFNIKSDFISKVLLQASISNTNNGEYIGNVLSSNLKNKAQHIRLTTDHLFWKFNGTLGSEYKSKDISGTGIDRYMPDIQAKEYALFLVERLDLDPVILEIGGRLESVNYKTNLNNYTPSRRYVAEKYGRPRHFYLKNGFTGISWSLNNHLILIANYTHTERAPEANELYASNTHFAIWAVELGNSNLKKETSSHIELGLNYENQGFNLSASWYRMKFKNYTYLSLSSSGEGSDYNFSIPIRYWRQDDNLVYGIEAEGSYTWLDHYHNQWTIRLFGDHVINKPTSSNTQRSRFAGNYLPGLPTDRIGIGIEWSKNNWKFGSSATYYFKQKNRGNYFRESQELSMPAYTLVDALLSYTYSFKQQNIEIYLDGRNLLNEEARPYNSPIKYLSPLPGRSIAIGVKFDF</sequence>
<comment type="caution">
    <text evidence="12">The sequence shown here is derived from an EMBL/GenBank/DDBJ whole genome shotgun (WGS) entry which is preliminary data.</text>
</comment>
<dbReference type="Pfam" id="PF07715">
    <property type="entry name" value="Plug"/>
    <property type="match status" value="1"/>
</dbReference>
<dbReference type="RefSeq" id="WP_065237993.1">
    <property type="nucleotide sequence ID" value="NZ_JTJR01000044.1"/>
</dbReference>
<dbReference type="GO" id="GO:0009279">
    <property type="term" value="C:cell outer membrane"/>
    <property type="evidence" value="ECO:0007669"/>
    <property type="project" value="UniProtKB-SubCell"/>
</dbReference>
<evidence type="ECO:0000256" key="7">
    <source>
        <dbReference type="ARBA" id="ARBA00023237"/>
    </source>
</evidence>
<keyword evidence="7 8" id="KW-0998">Cell outer membrane</keyword>
<evidence type="ECO:0000256" key="8">
    <source>
        <dbReference type="PROSITE-ProRule" id="PRU01360"/>
    </source>
</evidence>
<evidence type="ECO:0000313" key="12">
    <source>
        <dbReference type="EMBL" id="OBX03462.1"/>
    </source>
</evidence>
<dbReference type="SUPFAM" id="SSF56935">
    <property type="entry name" value="Porins"/>
    <property type="match status" value="1"/>
</dbReference>
<dbReference type="InterPro" id="IPR037066">
    <property type="entry name" value="Plug_dom_sf"/>
</dbReference>
<dbReference type="Proteomes" id="UP000092626">
    <property type="component" value="Unassembled WGS sequence"/>
</dbReference>
<evidence type="ECO:0000256" key="6">
    <source>
        <dbReference type="ARBA" id="ARBA00023136"/>
    </source>
</evidence>
<proteinExistence type="inferred from homology"/>
<dbReference type="PANTHER" id="PTHR30069">
    <property type="entry name" value="TONB-DEPENDENT OUTER MEMBRANE RECEPTOR"/>
    <property type="match status" value="1"/>
</dbReference>
<dbReference type="EMBL" id="JTJR01000044">
    <property type="protein sequence ID" value="OBX03462.1"/>
    <property type="molecule type" value="Genomic_DNA"/>
</dbReference>
<dbReference type="AlphaFoldDB" id="A0A1A7PP26"/>
<keyword evidence="2 8" id="KW-0813">Transport</keyword>
<accession>A0A1A7PP26</accession>
<dbReference type="InterPro" id="IPR039426">
    <property type="entry name" value="TonB-dep_rcpt-like"/>
</dbReference>
<dbReference type="STRING" id="505345.QV06_09915"/>
<dbReference type="PANTHER" id="PTHR30069:SF40">
    <property type="entry name" value="TONB-DEPENDENT RECEPTOR NMB0964-RELATED"/>
    <property type="match status" value="1"/>
</dbReference>
<keyword evidence="3 8" id="KW-1134">Transmembrane beta strand</keyword>
<dbReference type="InterPro" id="IPR036942">
    <property type="entry name" value="Beta-barrel_TonB_sf"/>
</dbReference>
<dbReference type="GO" id="GO:0044718">
    <property type="term" value="P:siderophore transmembrane transport"/>
    <property type="evidence" value="ECO:0007669"/>
    <property type="project" value="TreeGrafter"/>
</dbReference>
<evidence type="ECO:0000313" key="13">
    <source>
        <dbReference type="Proteomes" id="UP000092626"/>
    </source>
</evidence>
<evidence type="ECO:0000256" key="2">
    <source>
        <dbReference type="ARBA" id="ARBA00022448"/>
    </source>
</evidence>
<dbReference type="Gene3D" id="2.40.170.20">
    <property type="entry name" value="TonB-dependent receptor, beta-barrel domain"/>
    <property type="match status" value="1"/>
</dbReference>
<keyword evidence="5 9" id="KW-0798">TonB box</keyword>
<reference evidence="12 13" key="1">
    <citation type="submission" date="2014-11" db="EMBL/GenBank/DDBJ databases">
        <title>Pan-genome of Gallibacterium spp.</title>
        <authorList>
            <person name="Kudirkiene E."/>
            <person name="Bojesen A.M."/>
        </authorList>
    </citation>
    <scope>NUCLEOTIDE SEQUENCE [LARGE SCALE GENOMIC DNA]</scope>
    <source>
        <strain evidence="12 13">59/S3/89</strain>
    </source>
</reference>
<evidence type="ECO:0000259" key="11">
    <source>
        <dbReference type="Pfam" id="PF07715"/>
    </source>
</evidence>
<dbReference type="InterPro" id="IPR000531">
    <property type="entry name" value="Beta-barrel_TonB"/>
</dbReference>
<dbReference type="Pfam" id="PF00593">
    <property type="entry name" value="TonB_dep_Rec_b-barrel"/>
    <property type="match status" value="1"/>
</dbReference>
<dbReference type="GO" id="GO:0015344">
    <property type="term" value="F:siderophore uptake transmembrane transporter activity"/>
    <property type="evidence" value="ECO:0007669"/>
    <property type="project" value="TreeGrafter"/>
</dbReference>
<keyword evidence="6 8" id="KW-0472">Membrane</keyword>
<evidence type="ECO:0000256" key="4">
    <source>
        <dbReference type="ARBA" id="ARBA00022692"/>
    </source>
</evidence>
<evidence type="ECO:0000256" key="9">
    <source>
        <dbReference type="RuleBase" id="RU003357"/>
    </source>
</evidence>